<dbReference type="Proteomes" id="UP000839852">
    <property type="component" value="Unassembled WGS sequence"/>
</dbReference>
<dbReference type="EMBL" id="AAIAJV010000003">
    <property type="protein sequence ID" value="ECC1604967.1"/>
    <property type="molecule type" value="Genomic_DNA"/>
</dbReference>
<evidence type="ECO:0000313" key="3">
    <source>
        <dbReference type="EMBL" id="ECI4008615.1"/>
    </source>
</evidence>
<sequence>MKTVLGMQQTEICSIPMDIGTGYNRTYSGKIYYGDGRFGIYTTIQVLGSDGEPLNSQFELDACYDMFFSEMPCDEKGVILLDHYEITPYQSTTFPHVGTHFVQLMLICSREPTYRVNLFSGELTNNLDDHKYIRGMEMSYVIAQC</sequence>
<dbReference type="AlphaFoldDB" id="A0A2X4QV55"/>
<evidence type="ECO:0000313" key="4">
    <source>
        <dbReference type="EMBL" id="QXX14871.1"/>
    </source>
</evidence>
<evidence type="ECO:0000313" key="1">
    <source>
        <dbReference type="EMBL" id="ECC1604967.1"/>
    </source>
</evidence>
<dbReference type="EMBL" id="CP079836">
    <property type="protein sequence ID" value="QXX14871.1"/>
    <property type="molecule type" value="Genomic_DNA"/>
</dbReference>
<evidence type="ECO:0000313" key="5">
    <source>
        <dbReference type="EMBL" id="QXX19463.1"/>
    </source>
</evidence>
<dbReference type="EMBL" id="CP079838">
    <property type="protein sequence ID" value="QXX19463.1"/>
    <property type="molecule type" value="Genomic_DNA"/>
</dbReference>
<proteinExistence type="predicted"/>
<gene>
    <name evidence="3" type="ORF">DN310_04505</name>
    <name evidence="2" type="ORF">DPA05_10770</name>
    <name evidence="1" type="ORF">FNI14_03015</name>
    <name evidence="5" type="ORF">JMJ83_15785</name>
    <name evidence="4" type="ORF">JMJ86_15995</name>
</gene>
<dbReference type="EMBL" id="AAIVAV010000003">
    <property type="protein sequence ID" value="ECI4008615.1"/>
    <property type="molecule type" value="Genomic_DNA"/>
</dbReference>
<reference evidence="1" key="1">
    <citation type="submission" date="2019-07" db="EMBL/GenBank/DDBJ databases">
        <authorList>
            <person name="Ashton P.M."/>
            <person name="Dallman T."/>
            <person name="Nair S."/>
            <person name="De Pinna E."/>
            <person name="Peters T."/>
            <person name="Grant K."/>
        </authorList>
    </citation>
    <scope>NUCLEOTIDE SEQUENCE</scope>
    <source>
        <strain evidence="3">275803</strain>
        <strain evidence="2">319688</strain>
        <strain evidence="1">646013</strain>
    </source>
</reference>
<evidence type="ECO:0000313" key="2">
    <source>
        <dbReference type="EMBL" id="ECE6360176.1"/>
    </source>
</evidence>
<protein>
    <submittedName>
        <fullName evidence="1">Uncharacterized protein</fullName>
    </submittedName>
</protein>
<reference evidence="4" key="2">
    <citation type="submission" date="2021-07" db="EMBL/GenBank/DDBJ databases">
        <title>Whole-Genome Sequences of non-enterica strains of Salmonella enterica isolated from poultry houses.</title>
        <authorList>
            <person name="Lamas A."/>
            <person name="Regal P."/>
            <person name="Miranda J.M."/>
            <person name="Vazquez B."/>
            <person name="Cepeda A."/>
            <person name="Franco C.M."/>
        </authorList>
    </citation>
    <scope>NUCLEOTIDE SEQUENCE</scope>
    <source>
        <strain evidence="4">LHICA_SA1</strain>
        <strain evidence="5">LHICA_SA3</strain>
    </source>
</reference>
<name>A0A2X4QV55_SALER</name>
<accession>A0A2X4QV55</accession>
<dbReference type="RefSeq" id="WP_000859690.1">
    <property type="nucleotide sequence ID" value="NZ_CP079838.1"/>
</dbReference>
<dbReference type="Proteomes" id="UP000839598">
    <property type="component" value="Unassembled WGS sequence"/>
</dbReference>
<organism evidence="1">
    <name type="scientific">Salmonella enterica subsp. salamae</name>
    <dbReference type="NCBI Taxonomy" id="59202"/>
    <lineage>
        <taxon>Bacteria</taxon>
        <taxon>Pseudomonadati</taxon>
        <taxon>Pseudomonadota</taxon>
        <taxon>Gammaproteobacteria</taxon>
        <taxon>Enterobacterales</taxon>
        <taxon>Enterobacteriaceae</taxon>
        <taxon>Salmonella</taxon>
    </lineage>
</organism>
<dbReference type="EMBL" id="AAIIOQ010000010">
    <property type="protein sequence ID" value="ECE6360176.1"/>
    <property type="molecule type" value="Genomic_DNA"/>
</dbReference>